<dbReference type="Pfam" id="PF02537">
    <property type="entry name" value="CRCB"/>
    <property type="match status" value="1"/>
</dbReference>
<organism evidence="11 12">
    <name type="scientific">Nocardioides gansuensis</name>
    <dbReference type="NCBI Taxonomy" id="2138300"/>
    <lineage>
        <taxon>Bacteria</taxon>
        <taxon>Bacillati</taxon>
        <taxon>Actinomycetota</taxon>
        <taxon>Actinomycetes</taxon>
        <taxon>Propionibacteriales</taxon>
        <taxon>Nocardioidaceae</taxon>
        <taxon>Nocardioides</taxon>
    </lineage>
</organism>
<feature type="transmembrane region" description="Helical" evidence="10">
    <location>
        <begin position="21"/>
        <end position="39"/>
    </location>
</feature>
<dbReference type="HAMAP" id="MF_00454">
    <property type="entry name" value="FluC"/>
    <property type="match status" value="1"/>
</dbReference>
<evidence type="ECO:0000256" key="2">
    <source>
        <dbReference type="ARBA" id="ARBA00022475"/>
    </source>
</evidence>
<evidence type="ECO:0000256" key="7">
    <source>
        <dbReference type="ARBA" id="ARBA00035120"/>
    </source>
</evidence>
<dbReference type="PANTHER" id="PTHR28259:SF1">
    <property type="entry name" value="FLUORIDE EXPORT PROTEIN 1-RELATED"/>
    <property type="match status" value="1"/>
</dbReference>
<dbReference type="OrthoDB" id="4408652at2"/>
<feature type="binding site" evidence="10">
    <location>
        <position position="94"/>
    </location>
    <ligand>
        <name>Na(+)</name>
        <dbReference type="ChEBI" id="CHEBI:29101"/>
        <note>structural</note>
    </ligand>
</feature>
<dbReference type="InterPro" id="IPR003691">
    <property type="entry name" value="FluC"/>
</dbReference>
<evidence type="ECO:0000256" key="3">
    <source>
        <dbReference type="ARBA" id="ARBA00022692"/>
    </source>
</evidence>
<evidence type="ECO:0000256" key="1">
    <source>
        <dbReference type="ARBA" id="ARBA00004651"/>
    </source>
</evidence>
<dbReference type="EMBL" id="QDGZ01000001">
    <property type="protein sequence ID" value="PVG84438.1"/>
    <property type="molecule type" value="Genomic_DNA"/>
</dbReference>
<feature type="transmembrane region" description="Helical" evidence="10">
    <location>
        <begin position="81"/>
        <end position="100"/>
    </location>
</feature>
<evidence type="ECO:0000313" key="12">
    <source>
        <dbReference type="Proteomes" id="UP000246018"/>
    </source>
</evidence>
<evidence type="ECO:0000256" key="4">
    <source>
        <dbReference type="ARBA" id="ARBA00022989"/>
    </source>
</evidence>
<evidence type="ECO:0000313" key="11">
    <source>
        <dbReference type="EMBL" id="PVG84438.1"/>
    </source>
</evidence>
<comment type="function">
    <text evidence="9 10">Fluoride-specific ion channel. Important for reducing fluoride concentration in the cell, thus reducing its toxicity.</text>
</comment>
<protein>
    <recommendedName>
        <fullName evidence="10">Fluoride-specific ion channel FluC</fullName>
    </recommendedName>
</protein>
<keyword evidence="3 10" id="KW-0812">Transmembrane</keyword>
<evidence type="ECO:0000256" key="10">
    <source>
        <dbReference type="HAMAP-Rule" id="MF_00454"/>
    </source>
</evidence>
<keyword evidence="2 10" id="KW-1003">Cell membrane</keyword>
<keyword evidence="10" id="KW-0915">Sodium</keyword>
<comment type="similarity">
    <text evidence="7 10">Belongs to the fluoride channel Fluc/FEX (TC 1.A.43) family.</text>
</comment>
<feature type="transmembrane region" description="Helical" evidence="10">
    <location>
        <begin position="112"/>
        <end position="132"/>
    </location>
</feature>
<comment type="subcellular location">
    <subcellularLocation>
        <location evidence="1 10">Cell membrane</location>
        <topology evidence="1 10">Multi-pass membrane protein</topology>
    </subcellularLocation>
</comment>
<keyword evidence="10" id="KW-0813">Transport</keyword>
<keyword evidence="6 10" id="KW-0407">Ion channel</keyword>
<dbReference type="GO" id="GO:0046872">
    <property type="term" value="F:metal ion binding"/>
    <property type="evidence" value="ECO:0007669"/>
    <property type="project" value="UniProtKB-KW"/>
</dbReference>
<sequence>MTLRDGAGAPAQVGALRRLRAVDLLLVSLGAMVGALTRWSLGEAVPDGSGFPWTTFAINVAGCFALALLPMLRVVRLQPTVAIALGPGLLGGFTTVSAYAEQARSLAADGHSGLAGTYVLGTVTACLLAAVAGRAISHRPEPEGALE</sequence>
<dbReference type="RefSeq" id="WP_116570570.1">
    <property type="nucleotide sequence ID" value="NZ_QDGZ01000001.1"/>
</dbReference>
<gene>
    <name evidence="10" type="primary">fluC</name>
    <name evidence="10" type="synonym">crcB</name>
    <name evidence="11" type="ORF">DDE18_02155</name>
</gene>
<evidence type="ECO:0000256" key="5">
    <source>
        <dbReference type="ARBA" id="ARBA00023136"/>
    </source>
</evidence>
<keyword evidence="10" id="KW-0406">Ion transport</keyword>
<comment type="catalytic activity">
    <reaction evidence="8">
        <text>fluoride(in) = fluoride(out)</text>
        <dbReference type="Rhea" id="RHEA:76159"/>
        <dbReference type="ChEBI" id="CHEBI:17051"/>
    </reaction>
    <physiologicalReaction direction="left-to-right" evidence="8">
        <dbReference type="Rhea" id="RHEA:76160"/>
    </physiologicalReaction>
</comment>
<evidence type="ECO:0000256" key="8">
    <source>
        <dbReference type="ARBA" id="ARBA00035585"/>
    </source>
</evidence>
<name>A0A2T8FFE1_9ACTN</name>
<dbReference type="AlphaFoldDB" id="A0A2T8FFE1"/>
<proteinExistence type="inferred from homology"/>
<dbReference type="Proteomes" id="UP000246018">
    <property type="component" value="Unassembled WGS sequence"/>
</dbReference>
<keyword evidence="4 10" id="KW-1133">Transmembrane helix</keyword>
<reference evidence="11 12" key="1">
    <citation type="submission" date="2018-04" db="EMBL/GenBank/DDBJ databases">
        <title>Genome of Nocardioides gansuensis WSJ-1.</title>
        <authorList>
            <person name="Wu S."/>
            <person name="Wang G."/>
        </authorList>
    </citation>
    <scope>NUCLEOTIDE SEQUENCE [LARGE SCALE GENOMIC DNA]</scope>
    <source>
        <strain evidence="11 12">WSJ-1</strain>
    </source>
</reference>
<evidence type="ECO:0000256" key="9">
    <source>
        <dbReference type="ARBA" id="ARBA00049940"/>
    </source>
</evidence>
<feature type="transmembrane region" description="Helical" evidence="10">
    <location>
        <begin position="51"/>
        <end position="69"/>
    </location>
</feature>
<keyword evidence="12" id="KW-1185">Reference proteome</keyword>
<feature type="binding site" evidence="10">
    <location>
        <position position="91"/>
    </location>
    <ligand>
        <name>Na(+)</name>
        <dbReference type="ChEBI" id="CHEBI:29101"/>
        <note>structural</note>
    </ligand>
</feature>
<accession>A0A2T8FFE1</accession>
<dbReference type="PANTHER" id="PTHR28259">
    <property type="entry name" value="FLUORIDE EXPORT PROTEIN 1-RELATED"/>
    <property type="match status" value="1"/>
</dbReference>
<dbReference type="GO" id="GO:0062054">
    <property type="term" value="F:fluoride channel activity"/>
    <property type="evidence" value="ECO:0007669"/>
    <property type="project" value="UniProtKB-UniRule"/>
</dbReference>
<keyword evidence="5 10" id="KW-0472">Membrane</keyword>
<comment type="activity regulation">
    <text evidence="10">Na(+) is not transported, but it plays an essential structural role and its presence is essential for fluoride channel function.</text>
</comment>
<keyword evidence="10" id="KW-0479">Metal-binding</keyword>
<comment type="caution">
    <text evidence="11">The sequence shown here is derived from an EMBL/GenBank/DDBJ whole genome shotgun (WGS) entry which is preliminary data.</text>
</comment>
<dbReference type="GO" id="GO:0005886">
    <property type="term" value="C:plasma membrane"/>
    <property type="evidence" value="ECO:0007669"/>
    <property type="project" value="UniProtKB-SubCell"/>
</dbReference>
<dbReference type="GO" id="GO:0140114">
    <property type="term" value="P:cellular detoxification of fluoride"/>
    <property type="evidence" value="ECO:0007669"/>
    <property type="project" value="UniProtKB-UniRule"/>
</dbReference>
<evidence type="ECO:0000256" key="6">
    <source>
        <dbReference type="ARBA" id="ARBA00023303"/>
    </source>
</evidence>